<organism evidence="1">
    <name type="scientific">Oryza sativa subsp. japonica</name>
    <name type="common">Rice</name>
    <dbReference type="NCBI Taxonomy" id="39947"/>
    <lineage>
        <taxon>Eukaryota</taxon>
        <taxon>Viridiplantae</taxon>
        <taxon>Streptophyta</taxon>
        <taxon>Embryophyta</taxon>
        <taxon>Tracheophyta</taxon>
        <taxon>Spermatophyta</taxon>
        <taxon>Magnoliopsida</taxon>
        <taxon>Liliopsida</taxon>
        <taxon>Poales</taxon>
        <taxon>Poaceae</taxon>
        <taxon>BOP clade</taxon>
        <taxon>Oryzoideae</taxon>
        <taxon>Oryzeae</taxon>
        <taxon>Oryzinae</taxon>
        <taxon>Oryza</taxon>
        <taxon>Oryza sativa</taxon>
    </lineage>
</organism>
<sequence length="354" mass="40579">MKVALEQIRGKFEESFQLLFNWKAEMEKSPSKKMCFKRIFVALKPCIDGFLAGCRPFIGVDATKLTERLVISADACKGLEKVVDASFPMPVEHRECIRHLYSNFLKKFHGTVITDHLYHVTKSYTKEGFKYHMGQIHVAKPEAIQFLEKHHSRIWYTCGFGEGNKCDYLTNNMSESINAKIRGLKELLPHELVDSIRDLIMEKMTTRREVAKNLGDEILMSVMKQLNDLTSLLKVVKVARSDDGFAEVTLVDADNMTRRHTVDLDNRKCSCRVWQVSGRVAPMTHRSQWPIVDLGFKVHALRQKSGARSPRVQRIRGCLEPGRKKVKCKRCHGFGHFQKTCKQARPGDEHDMGS</sequence>
<evidence type="ECO:0000313" key="1">
    <source>
        <dbReference type="EMBL" id="ABB47465.1"/>
    </source>
</evidence>
<dbReference type="PANTHER" id="PTHR31973:SF195">
    <property type="entry name" value="MUDR FAMILY TRANSPOSASE"/>
    <property type="match status" value="1"/>
</dbReference>
<accession>Q338R7</accession>
<name>Q338R7_ORYSJ</name>
<proteinExistence type="predicted"/>
<reference evidence="1" key="3">
    <citation type="submission" date="2006-07" db="EMBL/GenBank/DDBJ databases">
        <authorList>
            <person name="Buell R."/>
        </authorList>
    </citation>
    <scope>NUCLEOTIDE SEQUENCE</scope>
</reference>
<dbReference type="PANTHER" id="PTHR31973">
    <property type="entry name" value="POLYPROTEIN, PUTATIVE-RELATED"/>
    <property type="match status" value="1"/>
</dbReference>
<protein>
    <submittedName>
        <fullName evidence="1">Transposon protein, putative, Mutator sub-class</fullName>
    </submittedName>
</protein>
<reference evidence="1" key="2">
    <citation type="submission" date="2003-05" db="EMBL/GenBank/DDBJ databases">
        <authorList>
            <person name="Buell C.R."/>
            <person name="Wing R.A."/>
            <person name="McCombie W.R."/>
            <person name="Messing J."/>
            <person name="Yuan Q."/>
            <person name="Ouyang S."/>
        </authorList>
    </citation>
    <scope>NUCLEOTIDE SEQUENCE</scope>
</reference>
<dbReference type="EMBL" id="DP000086">
    <property type="protein sequence ID" value="ABB47465.1"/>
    <property type="molecule type" value="Genomic_DNA"/>
</dbReference>
<dbReference type="AlphaFoldDB" id="Q338R7"/>
<gene>
    <name evidence="1" type="ordered locus">LOC_Os10g24820</name>
</gene>
<reference evidence="1" key="1">
    <citation type="journal article" date="2003" name="Science">
        <title>In-depth view of structure, activity, and evolution of rice chromosome 10.</title>
        <authorList>
            <consortium name="Rice Chromosome 10 Sequencing Consortium"/>
        </authorList>
    </citation>
    <scope>NUCLEOTIDE SEQUENCE [LARGE SCALE GENOMIC DNA]</scope>
</reference>